<dbReference type="CDD" id="cd03801">
    <property type="entry name" value="GT4_PimA-like"/>
    <property type="match status" value="1"/>
</dbReference>
<comment type="caution">
    <text evidence="1">The sequence shown here is derived from an EMBL/GenBank/DDBJ whole genome shotgun (WGS) entry which is preliminary data.</text>
</comment>
<dbReference type="SUPFAM" id="SSF53756">
    <property type="entry name" value="UDP-Glycosyltransferase/glycogen phosphorylase"/>
    <property type="match status" value="1"/>
</dbReference>
<protein>
    <submittedName>
        <fullName evidence="1">Glycosyl transferase family 1</fullName>
    </submittedName>
</protein>
<name>A0A401XI47_9FLAO</name>
<dbReference type="GO" id="GO:0016757">
    <property type="term" value="F:glycosyltransferase activity"/>
    <property type="evidence" value="ECO:0007669"/>
    <property type="project" value="TreeGrafter"/>
</dbReference>
<gene>
    <name evidence="1" type="ORF">JCM31826_01640</name>
</gene>
<accession>A0A401XI47</accession>
<dbReference type="PANTHER" id="PTHR12526">
    <property type="entry name" value="GLYCOSYLTRANSFERASE"/>
    <property type="match status" value="1"/>
</dbReference>
<dbReference type="Pfam" id="PF13692">
    <property type="entry name" value="Glyco_trans_1_4"/>
    <property type="match status" value="1"/>
</dbReference>
<dbReference type="EMBL" id="BHZE01000001">
    <property type="protein sequence ID" value="GCD76682.1"/>
    <property type="molecule type" value="Genomic_DNA"/>
</dbReference>
<organism evidence="1 2">
    <name type="scientific">Thermaurantimonas aggregans</name>
    <dbReference type="NCBI Taxonomy" id="2173829"/>
    <lineage>
        <taxon>Bacteria</taxon>
        <taxon>Pseudomonadati</taxon>
        <taxon>Bacteroidota</taxon>
        <taxon>Flavobacteriia</taxon>
        <taxon>Flavobacteriales</taxon>
        <taxon>Schleiferiaceae</taxon>
        <taxon>Thermaurantimonas</taxon>
    </lineage>
</organism>
<dbReference type="PANTHER" id="PTHR12526:SF600">
    <property type="entry name" value="GLYCOSYL TRANSFERASE GROUP 1"/>
    <property type="match status" value="1"/>
</dbReference>
<dbReference type="RefSeq" id="WP_124396756.1">
    <property type="nucleotide sequence ID" value="NZ_BHZE01000001.1"/>
</dbReference>
<dbReference type="AlphaFoldDB" id="A0A401XI47"/>
<keyword evidence="2" id="KW-1185">Reference proteome</keyword>
<reference evidence="1 2" key="1">
    <citation type="submission" date="2018-11" db="EMBL/GenBank/DDBJ databases">
        <title>Schleiferia aggregans sp. nov., a moderately thermophilic heterotrophic bacterium isolated from microbial mats at a terrestrial hot spring.</title>
        <authorList>
            <person name="Iino T."/>
            <person name="Ohkuma M."/>
            <person name="Haruta S."/>
        </authorList>
    </citation>
    <scope>NUCLEOTIDE SEQUENCE [LARGE SCALE GENOMIC DNA]</scope>
    <source>
        <strain evidence="1 2">LA</strain>
    </source>
</reference>
<dbReference type="Proteomes" id="UP000286715">
    <property type="component" value="Unassembled WGS sequence"/>
</dbReference>
<dbReference type="Gene3D" id="3.40.50.2000">
    <property type="entry name" value="Glycogen Phosphorylase B"/>
    <property type="match status" value="2"/>
</dbReference>
<keyword evidence="1" id="KW-0808">Transferase</keyword>
<evidence type="ECO:0000313" key="1">
    <source>
        <dbReference type="EMBL" id="GCD76682.1"/>
    </source>
</evidence>
<evidence type="ECO:0000313" key="2">
    <source>
        <dbReference type="Proteomes" id="UP000286715"/>
    </source>
</evidence>
<dbReference type="OrthoDB" id="1059846at2"/>
<proteinExistence type="predicted"/>
<sequence>MRLLLLTNKYPYPGRDGSSIAILNMIQGLLSQDIEVHLFALNATRVYVHPTQFSFDEPGQLYIKSMRVNTDFTLWSLVRNLFSGQSYHVERFYNRKFEEKLIDILTSRTFDVVQFEGLSMTVYLPTVRKYAPKSIVSLRAHNVEYKIWERWLAHNRSIISFFVKMQVKRLKKYEKAIAQQVDCILPISDVDRKEFVAMTKNPAKVQTVHFGLKVNNMRRFSNFQFGRKKIVHLASFDWLPNRQGIEWFLAEVWPKILKICPEAEFHVAGRNMPDKWLKNPSEKVSFHGEISSPIEFLLSGKILVVPLLSGSGVRIKLLEALALGMPVVSTVVGAEGIEVINGEHILLANDPQEFAHAVCLLLDDEAMRRQLSFNGRKLIEEHYDLTSIACSLHQYYKEFSDNRISY</sequence>